<dbReference type="Gene3D" id="3.10.20.90">
    <property type="entry name" value="Phosphatidylinositol 3-kinase Catalytic Subunit, Chain A, domain 1"/>
    <property type="match status" value="1"/>
</dbReference>
<proteinExistence type="predicted"/>
<sequence length="189" mass="20431">MEVSGEGRGWTEWSRVPSGYTIPGAAGRFVCGGGWRVPPACSVGCVVDVAGGANTASRGVKGLGVTSDLQVVSASADLPVHKMGSSDSGSGVTDTSETDDNFTLIVNVTFNESTERFIFSCFDELSTLENEVAKRFKLECQGRCLKYNDEDNDVISIRCDDDLKMALDTLGRNNIVNFKYEKTDLDDLY</sequence>
<dbReference type="CDD" id="cd05992">
    <property type="entry name" value="PB1"/>
    <property type="match status" value="1"/>
</dbReference>
<dbReference type="Proteomes" id="UP001206925">
    <property type="component" value="Unassembled WGS sequence"/>
</dbReference>
<dbReference type="SMART" id="SM00666">
    <property type="entry name" value="PB1"/>
    <property type="match status" value="1"/>
</dbReference>
<dbReference type="GO" id="GO:0003700">
    <property type="term" value="F:DNA-binding transcription factor activity"/>
    <property type="evidence" value="ECO:0007669"/>
    <property type="project" value="InterPro"/>
</dbReference>
<keyword evidence="3" id="KW-1185">Reference proteome</keyword>
<evidence type="ECO:0000313" key="2">
    <source>
        <dbReference type="EMBL" id="KAI7733043.1"/>
    </source>
</evidence>
<dbReference type="PANTHER" id="PTHR32002:SF35">
    <property type="entry name" value="PROTEIN NLP6"/>
    <property type="match status" value="1"/>
</dbReference>
<comment type="caution">
    <text evidence="2">The sequence shown here is derived from an EMBL/GenBank/DDBJ whole genome shotgun (WGS) entry which is preliminary data.</text>
</comment>
<name>A0AAD5C295_AMBAR</name>
<dbReference type="InterPro" id="IPR045012">
    <property type="entry name" value="NLP"/>
</dbReference>
<protein>
    <recommendedName>
        <fullName evidence="1">PB1 domain-containing protein</fullName>
    </recommendedName>
</protein>
<evidence type="ECO:0000259" key="1">
    <source>
        <dbReference type="PROSITE" id="PS51745"/>
    </source>
</evidence>
<dbReference type="InterPro" id="IPR000270">
    <property type="entry name" value="PB1_dom"/>
</dbReference>
<dbReference type="PROSITE" id="PS51745">
    <property type="entry name" value="PB1"/>
    <property type="match status" value="1"/>
</dbReference>
<gene>
    <name evidence="2" type="ORF">M8C21_029836</name>
</gene>
<dbReference type="AlphaFoldDB" id="A0AAD5C295"/>
<dbReference type="InterPro" id="IPR053793">
    <property type="entry name" value="PB1-like"/>
</dbReference>
<dbReference type="PANTHER" id="PTHR32002">
    <property type="entry name" value="PROTEIN NLP8"/>
    <property type="match status" value="1"/>
</dbReference>
<feature type="domain" description="PB1" evidence="1">
    <location>
        <begin position="103"/>
        <end position="180"/>
    </location>
</feature>
<dbReference type="SUPFAM" id="SSF54277">
    <property type="entry name" value="CAD &amp; PB1 domains"/>
    <property type="match status" value="1"/>
</dbReference>
<accession>A0AAD5C295</accession>
<evidence type="ECO:0000313" key="3">
    <source>
        <dbReference type="Proteomes" id="UP001206925"/>
    </source>
</evidence>
<dbReference type="EMBL" id="JAMZMK010010096">
    <property type="protein sequence ID" value="KAI7733043.1"/>
    <property type="molecule type" value="Genomic_DNA"/>
</dbReference>
<dbReference type="Pfam" id="PF00564">
    <property type="entry name" value="PB1"/>
    <property type="match status" value="1"/>
</dbReference>
<reference evidence="2" key="1">
    <citation type="submission" date="2022-06" db="EMBL/GenBank/DDBJ databases">
        <title>Uncovering the hologenomic basis of an extraordinary plant invasion.</title>
        <authorList>
            <person name="Bieker V.C."/>
            <person name="Martin M.D."/>
            <person name="Gilbert T."/>
            <person name="Hodgins K."/>
            <person name="Battlay P."/>
            <person name="Petersen B."/>
            <person name="Wilson J."/>
        </authorList>
    </citation>
    <scope>NUCLEOTIDE SEQUENCE</scope>
    <source>
        <strain evidence="2">AA19_3_7</strain>
        <tissue evidence="2">Leaf</tissue>
    </source>
</reference>
<organism evidence="2 3">
    <name type="scientific">Ambrosia artemisiifolia</name>
    <name type="common">Common ragweed</name>
    <dbReference type="NCBI Taxonomy" id="4212"/>
    <lineage>
        <taxon>Eukaryota</taxon>
        <taxon>Viridiplantae</taxon>
        <taxon>Streptophyta</taxon>
        <taxon>Embryophyta</taxon>
        <taxon>Tracheophyta</taxon>
        <taxon>Spermatophyta</taxon>
        <taxon>Magnoliopsida</taxon>
        <taxon>eudicotyledons</taxon>
        <taxon>Gunneridae</taxon>
        <taxon>Pentapetalae</taxon>
        <taxon>asterids</taxon>
        <taxon>campanulids</taxon>
        <taxon>Asterales</taxon>
        <taxon>Asteraceae</taxon>
        <taxon>Asteroideae</taxon>
        <taxon>Heliantheae alliance</taxon>
        <taxon>Heliantheae</taxon>
        <taxon>Ambrosia</taxon>
    </lineage>
</organism>